<sequence>MKVTAIDIHPSITKDYPILESNIYRVFRNSTYKLIGEAENIDRNYNRIGKCDRKWIDGAVRDLGTCARSARAVPHCRRRPSAVNKNRFTNTELTDIRFWTA</sequence>
<evidence type="ECO:0000313" key="2">
    <source>
        <dbReference type="Proteomes" id="UP000499080"/>
    </source>
</evidence>
<keyword evidence="2" id="KW-1185">Reference proteome</keyword>
<reference evidence="1 2" key="1">
    <citation type="journal article" date="2019" name="Sci. Rep.">
        <title>Orb-weaving spider Araneus ventricosus genome elucidates the spidroin gene catalogue.</title>
        <authorList>
            <person name="Kono N."/>
            <person name="Nakamura H."/>
            <person name="Ohtoshi R."/>
            <person name="Moran D.A.P."/>
            <person name="Shinohara A."/>
            <person name="Yoshida Y."/>
            <person name="Fujiwara M."/>
            <person name="Mori M."/>
            <person name="Tomita M."/>
            <person name="Arakawa K."/>
        </authorList>
    </citation>
    <scope>NUCLEOTIDE SEQUENCE [LARGE SCALE GENOMIC DNA]</scope>
</reference>
<accession>A0A4Y2AYF2</accession>
<name>A0A4Y2AYF2_ARAVE</name>
<dbReference type="EMBL" id="BGPR01000041">
    <property type="protein sequence ID" value="GBL85121.1"/>
    <property type="molecule type" value="Genomic_DNA"/>
</dbReference>
<proteinExistence type="predicted"/>
<comment type="caution">
    <text evidence="1">The sequence shown here is derived from an EMBL/GenBank/DDBJ whole genome shotgun (WGS) entry which is preliminary data.</text>
</comment>
<organism evidence="1 2">
    <name type="scientific">Araneus ventricosus</name>
    <name type="common">Orbweaver spider</name>
    <name type="synonym">Epeira ventricosa</name>
    <dbReference type="NCBI Taxonomy" id="182803"/>
    <lineage>
        <taxon>Eukaryota</taxon>
        <taxon>Metazoa</taxon>
        <taxon>Ecdysozoa</taxon>
        <taxon>Arthropoda</taxon>
        <taxon>Chelicerata</taxon>
        <taxon>Arachnida</taxon>
        <taxon>Araneae</taxon>
        <taxon>Araneomorphae</taxon>
        <taxon>Entelegynae</taxon>
        <taxon>Araneoidea</taxon>
        <taxon>Araneidae</taxon>
        <taxon>Araneus</taxon>
    </lineage>
</organism>
<gene>
    <name evidence="1" type="ORF">AVEN_221336_1</name>
</gene>
<evidence type="ECO:0000313" key="1">
    <source>
        <dbReference type="EMBL" id="GBL85121.1"/>
    </source>
</evidence>
<dbReference type="AlphaFoldDB" id="A0A4Y2AYF2"/>
<dbReference type="Proteomes" id="UP000499080">
    <property type="component" value="Unassembled WGS sequence"/>
</dbReference>
<protein>
    <submittedName>
        <fullName evidence="1">Uncharacterized protein</fullName>
    </submittedName>
</protein>